<dbReference type="EMBL" id="JASCZI010242819">
    <property type="protein sequence ID" value="MED6212123.1"/>
    <property type="molecule type" value="Genomic_DNA"/>
</dbReference>
<feature type="region of interest" description="Disordered" evidence="1">
    <location>
        <begin position="1"/>
        <end position="34"/>
    </location>
</feature>
<gene>
    <name evidence="3" type="ORF">PIB30_080266</name>
</gene>
<accession>A0ABU6YU27</accession>
<dbReference type="Proteomes" id="UP001341840">
    <property type="component" value="Unassembled WGS sequence"/>
</dbReference>
<comment type="caution">
    <text evidence="3">The sequence shown here is derived from an EMBL/GenBank/DDBJ whole genome shotgun (WGS) entry which is preliminary data.</text>
</comment>
<organism evidence="3 4">
    <name type="scientific">Stylosanthes scabra</name>
    <dbReference type="NCBI Taxonomy" id="79078"/>
    <lineage>
        <taxon>Eukaryota</taxon>
        <taxon>Viridiplantae</taxon>
        <taxon>Streptophyta</taxon>
        <taxon>Embryophyta</taxon>
        <taxon>Tracheophyta</taxon>
        <taxon>Spermatophyta</taxon>
        <taxon>Magnoliopsida</taxon>
        <taxon>eudicotyledons</taxon>
        <taxon>Gunneridae</taxon>
        <taxon>Pentapetalae</taxon>
        <taxon>rosids</taxon>
        <taxon>fabids</taxon>
        <taxon>Fabales</taxon>
        <taxon>Fabaceae</taxon>
        <taxon>Papilionoideae</taxon>
        <taxon>50 kb inversion clade</taxon>
        <taxon>dalbergioids sensu lato</taxon>
        <taxon>Dalbergieae</taxon>
        <taxon>Pterocarpus clade</taxon>
        <taxon>Stylosanthes</taxon>
    </lineage>
</organism>
<evidence type="ECO:0000313" key="3">
    <source>
        <dbReference type="EMBL" id="MED6212123.1"/>
    </source>
</evidence>
<dbReference type="Pfam" id="PF20167">
    <property type="entry name" value="Transposase_32"/>
    <property type="match status" value="1"/>
</dbReference>
<feature type="compositionally biased region" description="Polar residues" evidence="1">
    <location>
        <begin position="20"/>
        <end position="31"/>
    </location>
</feature>
<evidence type="ECO:0000313" key="4">
    <source>
        <dbReference type="Proteomes" id="UP001341840"/>
    </source>
</evidence>
<evidence type="ECO:0000259" key="2">
    <source>
        <dbReference type="Pfam" id="PF20167"/>
    </source>
</evidence>
<name>A0ABU6YU27_9FABA</name>
<reference evidence="3 4" key="1">
    <citation type="journal article" date="2023" name="Plants (Basel)">
        <title>Bridging the Gap: Combining Genomics and Transcriptomics Approaches to Understand Stylosanthes scabra, an Orphan Legume from the Brazilian Caatinga.</title>
        <authorList>
            <person name="Ferreira-Neto J.R.C."/>
            <person name="da Silva M.D."/>
            <person name="Binneck E."/>
            <person name="de Melo N.F."/>
            <person name="da Silva R.H."/>
            <person name="de Melo A.L.T.M."/>
            <person name="Pandolfi V."/>
            <person name="Bustamante F.O."/>
            <person name="Brasileiro-Vidal A.C."/>
            <person name="Benko-Iseppon A.M."/>
        </authorList>
    </citation>
    <scope>NUCLEOTIDE SEQUENCE [LARGE SCALE GENOMIC DNA]</scope>
    <source>
        <tissue evidence="3">Leaves</tissue>
    </source>
</reference>
<proteinExistence type="predicted"/>
<evidence type="ECO:0000256" key="1">
    <source>
        <dbReference type="SAM" id="MobiDB-lite"/>
    </source>
</evidence>
<feature type="compositionally biased region" description="Basic and acidic residues" evidence="1">
    <location>
        <begin position="1"/>
        <end position="13"/>
    </location>
</feature>
<feature type="domain" description="Putative plant transposon protein" evidence="2">
    <location>
        <begin position="78"/>
        <end position="265"/>
    </location>
</feature>
<sequence>MDYSRSKDLDGRKAIVRAPSTRTRGSSSHQEPSFRNDLYETLAHSTRGESLKERKLLHEHTIKFPDNAEDTFKERIFARGWNFMYDPPVQINASWVREFYANITNSQQSEVFMRGKMIPFNYAAIQNVLRIPALDGEDEYRALCGACTRNELDLDKILRVIGKDGTTWWEDPTKPVIPSRIKNKIFNREVKLWQTLILCYMIPTRHETTMGMEQVLLIYTLMENKVMSLPAIMMTAMNDDPTTSKNLMLSFLMSIIKWAQKAKVPRYPEHEIVKISKYQQFFPFGKWRVGEEAVADFVPPPIPPPILSSAARVNIPTTSTARPLEPSRMELMRALKRNERIMRRHEQLLLQLHHGLDISGLEQISSPGVSQNQ</sequence>
<keyword evidence="4" id="KW-1185">Reference proteome</keyword>
<protein>
    <recommendedName>
        <fullName evidence="2">Putative plant transposon protein domain-containing protein</fullName>
    </recommendedName>
</protein>
<dbReference type="InterPro" id="IPR046796">
    <property type="entry name" value="Transposase_32_dom"/>
</dbReference>